<feature type="transmembrane region" description="Helical" evidence="14">
    <location>
        <begin position="248"/>
        <end position="277"/>
    </location>
</feature>
<evidence type="ECO:0000256" key="6">
    <source>
        <dbReference type="ARBA" id="ARBA00022679"/>
    </source>
</evidence>
<dbReference type="Proteomes" id="UP000004550">
    <property type="component" value="Chromosome"/>
</dbReference>
<accession>A0A1L5BKV3</accession>
<gene>
    <name evidence="16" type="ORF">SIDU_02110</name>
</gene>
<evidence type="ECO:0000256" key="3">
    <source>
        <dbReference type="ARBA" id="ARBA00012438"/>
    </source>
</evidence>
<keyword evidence="13 14" id="KW-0472">Membrane</keyword>
<dbReference type="PANTHER" id="PTHR45528:SF1">
    <property type="entry name" value="SENSOR HISTIDINE KINASE CPXA"/>
    <property type="match status" value="1"/>
</dbReference>
<dbReference type="SMART" id="SM00387">
    <property type="entry name" value="HATPase_c"/>
    <property type="match status" value="1"/>
</dbReference>
<evidence type="ECO:0000256" key="5">
    <source>
        <dbReference type="ARBA" id="ARBA00022553"/>
    </source>
</evidence>
<feature type="transmembrane region" description="Helical" evidence="14">
    <location>
        <begin position="103"/>
        <end position="121"/>
    </location>
</feature>
<dbReference type="PANTHER" id="PTHR45528">
    <property type="entry name" value="SENSOR HISTIDINE KINASE CPXA"/>
    <property type="match status" value="1"/>
</dbReference>
<keyword evidence="8" id="KW-0547">Nucleotide-binding</keyword>
<comment type="catalytic activity">
    <reaction evidence="1">
        <text>ATP + protein L-histidine = ADP + protein N-phospho-L-histidine.</text>
        <dbReference type="EC" id="2.7.13.3"/>
    </reaction>
</comment>
<dbReference type="Gene3D" id="1.10.287.130">
    <property type="match status" value="1"/>
</dbReference>
<feature type="transmembrane region" description="Helical" evidence="14">
    <location>
        <begin position="133"/>
        <end position="151"/>
    </location>
</feature>
<proteinExistence type="predicted"/>
<keyword evidence="5" id="KW-0597">Phosphoprotein</keyword>
<evidence type="ECO:0000256" key="2">
    <source>
        <dbReference type="ARBA" id="ARBA00004651"/>
    </source>
</evidence>
<dbReference type="Pfam" id="PF02518">
    <property type="entry name" value="HATPase_c"/>
    <property type="match status" value="1"/>
</dbReference>
<feature type="transmembrane region" description="Helical" evidence="14">
    <location>
        <begin position="21"/>
        <end position="44"/>
    </location>
</feature>
<evidence type="ECO:0000259" key="15">
    <source>
        <dbReference type="PROSITE" id="PS50109"/>
    </source>
</evidence>
<keyword evidence="7 14" id="KW-0812">Transmembrane</keyword>
<evidence type="ECO:0000256" key="13">
    <source>
        <dbReference type="ARBA" id="ARBA00023136"/>
    </source>
</evidence>
<dbReference type="AlphaFoldDB" id="A0A1L5BKV3"/>
<feature type="domain" description="Histidine kinase" evidence="15">
    <location>
        <begin position="341"/>
        <end position="535"/>
    </location>
</feature>
<evidence type="ECO:0000256" key="4">
    <source>
        <dbReference type="ARBA" id="ARBA00022475"/>
    </source>
</evidence>
<sequence length="538" mass="57509">MMMPLGQTQYMGGRVPMARKPADLLLLLAYGFGFWFTLGLAAYWGGKGFYSVWFPAAGLRLALLWHAGPRLTPAIVAVEILVNLAMDRFSITSPDLAMTLWGILRPVLAYGGVVALIRWLSSGRRAGVMAPPMPFSLAAVAAPGIAAFSALPEALLRPDRTAVESIQDVMISLTAFAVGDLLGVLIIAPPLLWVAETINRRPKGMFAALRECVIRASSTLEVALLLAGGIATTWLLNRIGLGSQPMPLILAVAWIGLRFGRFPVWIALTIVSILILPETAGAFSTTDRLNLHLDLATVVVVGYLAGSYCDAQKQARTDIERRDRLLFQAERLKTLRAMSVAVIHEISQPLSTLAIEAKHLHEITDGADDEIMRSAALVDRKAATLSNLVRRLRRFGGAAVDEPSALPVSALIESVAAIATPEARDQGALLKIGPINPDLVVFAQEVELSQALMNLLRNAIHAANDGQVELTGEKEGKNVRIMVTNRVGTSHRAKAGMGVGALVAQAIVEAHGGHLEKAKVHDGVAHASIILPLAGDDA</sequence>
<keyword evidence="12" id="KW-0902">Two-component regulatory system</keyword>
<dbReference type="InterPro" id="IPR050398">
    <property type="entry name" value="HssS/ArlS-like"/>
</dbReference>
<evidence type="ECO:0000313" key="16">
    <source>
        <dbReference type="EMBL" id="APL93412.1"/>
    </source>
</evidence>
<dbReference type="SUPFAM" id="SSF55874">
    <property type="entry name" value="ATPase domain of HSP90 chaperone/DNA topoisomerase II/histidine kinase"/>
    <property type="match status" value="1"/>
</dbReference>
<dbReference type="RefSeq" id="WP_007683877.1">
    <property type="nucleotide sequence ID" value="NZ_CP013070.1"/>
</dbReference>
<organism evidence="16 17">
    <name type="scientific">Sphingobium indicum (strain DSM 16412 / CCM 7286 / MTCC 6364 / B90A)</name>
    <dbReference type="NCBI Taxonomy" id="861109"/>
    <lineage>
        <taxon>Bacteria</taxon>
        <taxon>Pseudomonadati</taxon>
        <taxon>Pseudomonadota</taxon>
        <taxon>Alphaproteobacteria</taxon>
        <taxon>Sphingomonadales</taxon>
        <taxon>Sphingomonadaceae</taxon>
        <taxon>Sphingobium</taxon>
    </lineage>
</organism>
<dbReference type="PROSITE" id="PS50109">
    <property type="entry name" value="HIS_KIN"/>
    <property type="match status" value="1"/>
</dbReference>
<evidence type="ECO:0000256" key="9">
    <source>
        <dbReference type="ARBA" id="ARBA00022777"/>
    </source>
</evidence>
<dbReference type="Pfam" id="PF05231">
    <property type="entry name" value="MASE1"/>
    <property type="match status" value="1"/>
</dbReference>
<evidence type="ECO:0000256" key="7">
    <source>
        <dbReference type="ARBA" id="ARBA00022692"/>
    </source>
</evidence>
<dbReference type="InterPro" id="IPR003594">
    <property type="entry name" value="HATPase_dom"/>
</dbReference>
<dbReference type="InterPro" id="IPR005467">
    <property type="entry name" value="His_kinase_dom"/>
</dbReference>
<keyword evidence="6" id="KW-0808">Transferase</keyword>
<feature type="transmembrane region" description="Helical" evidence="14">
    <location>
        <begin position="216"/>
        <end position="236"/>
    </location>
</feature>
<keyword evidence="4" id="KW-1003">Cell membrane</keyword>
<evidence type="ECO:0000256" key="1">
    <source>
        <dbReference type="ARBA" id="ARBA00000085"/>
    </source>
</evidence>
<dbReference type="EC" id="2.7.13.3" evidence="3"/>
<evidence type="ECO:0000256" key="12">
    <source>
        <dbReference type="ARBA" id="ARBA00023012"/>
    </source>
</evidence>
<dbReference type="InterPro" id="IPR007895">
    <property type="entry name" value="MASE1"/>
</dbReference>
<dbReference type="GO" id="GO:0005886">
    <property type="term" value="C:plasma membrane"/>
    <property type="evidence" value="ECO:0007669"/>
    <property type="project" value="UniProtKB-SubCell"/>
</dbReference>
<keyword evidence="11 14" id="KW-1133">Transmembrane helix</keyword>
<dbReference type="InterPro" id="IPR036890">
    <property type="entry name" value="HATPase_C_sf"/>
</dbReference>
<protein>
    <recommendedName>
        <fullName evidence="3">histidine kinase</fullName>
        <ecNumber evidence="3">2.7.13.3</ecNumber>
    </recommendedName>
</protein>
<evidence type="ECO:0000256" key="8">
    <source>
        <dbReference type="ARBA" id="ARBA00022741"/>
    </source>
</evidence>
<evidence type="ECO:0000256" key="14">
    <source>
        <dbReference type="SAM" id="Phobius"/>
    </source>
</evidence>
<dbReference type="KEGG" id="sinb:SIDU_02110"/>
<evidence type="ECO:0000256" key="11">
    <source>
        <dbReference type="ARBA" id="ARBA00022989"/>
    </source>
</evidence>
<dbReference type="EMBL" id="CP013070">
    <property type="protein sequence ID" value="APL93412.1"/>
    <property type="molecule type" value="Genomic_DNA"/>
</dbReference>
<feature type="transmembrane region" description="Helical" evidence="14">
    <location>
        <begin position="171"/>
        <end position="195"/>
    </location>
</feature>
<dbReference type="GO" id="GO:0000160">
    <property type="term" value="P:phosphorelay signal transduction system"/>
    <property type="evidence" value="ECO:0007669"/>
    <property type="project" value="UniProtKB-KW"/>
</dbReference>
<dbReference type="GO" id="GO:0004673">
    <property type="term" value="F:protein histidine kinase activity"/>
    <property type="evidence" value="ECO:0007669"/>
    <property type="project" value="UniProtKB-EC"/>
</dbReference>
<dbReference type="GO" id="GO:0005524">
    <property type="term" value="F:ATP binding"/>
    <property type="evidence" value="ECO:0007669"/>
    <property type="project" value="UniProtKB-KW"/>
</dbReference>
<keyword evidence="9 16" id="KW-0418">Kinase</keyword>
<name>A0A1L5BKV3_SPHIB</name>
<comment type="subcellular location">
    <subcellularLocation>
        <location evidence="2">Cell membrane</location>
        <topology evidence="2">Multi-pass membrane protein</topology>
    </subcellularLocation>
</comment>
<reference evidence="16 17" key="1">
    <citation type="journal article" date="2012" name="J. Bacteriol.">
        <title>Genome sequence of Sphingobium indicum B90A, a hexachlorocyclohexane-degrading bacterium.</title>
        <authorList>
            <person name="Anand S."/>
            <person name="Sangwan N."/>
            <person name="Lata P."/>
            <person name="Kaur J."/>
            <person name="Dua A."/>
            <person name="Singh A.K."/>
            <person name="Verma M."/>
            <person name="Kaur J."/>
            <person name="Khurana J.P."/>
            <person name="Khurana P."/>
            <person name="Mathur S."/>
            <person name="Lal R."/>
        </authorList>
    </citation>
    <scope>NUCLEOTIDE SEQUENCE [LARGE SCALE GENOMIC DNA]</scope>
    <source>
        <strain evidence="17">DSM 16412 / CCM 7286 / MTCC 6364 / B90A</strain>
    </source>
</reference>
<evidence type="ECO:0000256" key="10">
    <source>
        <dbReference type="ARBA" id="ARBA00022840"/>
    </source>
</evidence>
<dbReference type="Gene3D" id="3.30.565.10">
    <property type="entry name" value="Histidine kinase-like ATPase, C-terminal domain"/>
    <property type="match status" value="1"/>
</dbReference>
<keyword evidence="10" id="KW-0067">ATP-binding</keyword>
<evidence type="ECO:0000313" key="17">
    <source>
        <dbReference type="Proteomes" id="UP000004550"/>
    </source>
</evidence>